<feature type="transmembrane region" description="Helical" evidence="5">
    <location>
        <begin position="191"/>
        <end position="212"/>
    </location>
</feature>
<dbReference type="Gene3D" id="1.20.1530.20">
    <property type="match status" value="1"/>
</dbReference>
<dbReference type="PANTHER" id="PTHR10361">
    <property type="entry name" value="SODIUM-BILE ACID COTRANSPORTER"/>
    <property type="match status" value="1"/>
</dbReference>
<evidence type="ECO:0000256" key="3">
    <source>
        <dbReference type="ARBA" id="ARBA00022989"/>
    </source>
</evidence>
<comment type="caution">
    <text evidence="6">The sequence shown here is derived from an EMBL/GenBank/DDBJ whole genome shotgun (WGS) entry which is preliminary data.</text>
</comment>
<evidence type="ECO:0000256" key="5">
    <source>
        <dbReference type="SAM" id="Phobius"/>
    </source>
</evidence>
<dbReference type="AlphaFoldDB" id="A0A3S3S0V7"/>
<keyword evidence="7" id="KW-1185">Reference proteome</keyword>
<dbReference type="RefSeq" id="WP_128784095.1">
    <property type="nucleotide sequence ID" value="NZ_JAKJSG010000016.1"/>
</dbReference>
<gene>
    <name evidence="6" type="ORF">EDI28_12005</name>
</gene>
<evidence type="ECO:0000313" key="7">
    <source>
        <dbReference type="Proteomes" id="UP000287563"/>
    </source>
</evidence>
<sequence length="285" mass="30343">MSHTMLTVALPIALAWMMYCVGLTLSTADFKRVGQYPGRVLLGLSIQLLGLPLLAFAMIRLFALPEPVAIGLWLLALAPGGASSNAITHMSGGDSALSITMTAISSLIIPLSLPVMLALVVPDTQLIFPLKTAILQLTAVTLVPVLLGMATRHWATGEWFERFSPFANRSALGALFLTVMVTLAANTGVFHQLFSVASVAAVSLCVAGMLLGASAAKMFRGDKVLVKTMAIEVGVQNAGTAIFVAVVQLQRPELALTPLLYGVLMNLPAFVMIYFFQRRKLARAC</sequence>
<feature type="transmembrane region" description="Helical" evidence="5">
    <location>
        <begin position="40"/>
        <end position="62"/>
    </location>
</feature>
<comment type="subcellular location">
    <subcellularLocation>
        <location evidence="1">Membrane</location>
        <topology evidence="1">Multi-pass membrane protein</topology>
    </subcellularLocation>
</comment>
<feature type="transmembrane region" description="Helical" evidence="5">
    <location>
        <begin position="99"/>
        <end position="121"/>
    </location>
</feature>
<keyword evidence="4 5" id="KW-0472">Membrane</keyword>
<dbReference type="Proteomes" id="UP000287563">
    <property type="component" value="Unassembled WGS sequence"/>
</dbReference>
<dbReference type="InterPro" id="IPR004710">
    <property type="entry name" value="Bilac:Na_transpt"/>
</dbReference>
<dbReference type="OrthoDB" id="9806785at2"/>
<dbReference type="Pfam" id="PF01758">
    <property type="entry name" value="SBF"/>
    <property type="match status" value="1"/>
</dbReference>
<keyword evidence="3 5" id="KW-1133">Transmembrane helix</keyword>
<evidence type="ECO:0000256" key="2">
    <source>
        <dbReference type="ARBA" id="ARBA00022692"/>
    </source>
</evidence>
<dbReference type="EMBL" id="RJLM01000004">
    <property type="protein sequence ID" value="RWX55284.1"/>
    <property type="molecule type" value="Genomic_DNA"/>
</dbReference>
<organism evidence="6 7">
    <name type="scientific">Photobacterium chitinilyticum</name>
    <dbReference type="NCBI Taxonomy" id="2485123"/>
    <lineage>
        <taxon>Bacteria</taxon>
        <taxon>Pseudomonadati</taxon>
        <taxon>Pseudomonadota</taxon>
        <taxon>Gammaproteobacteria</taxon>
        <taxon>Vibrionales</taxon>
        <taxon>Vibrionaceae</taxon>
        <taxon>Photobacterium</taxon>
    </lineage>
</organism>
<feature type="transmembrane region" description="Helical" evidence="5">
    <location>
        <begin position="166"/>
        <end position="185"/>
    </location>
</feature>
<feature type="transmembrane region" description="Helical" evidence="5">
    <location>
        <begin position="133"/>
        <end position="154"/>
    </location>
</feature>
<accession>A0A3S3S0V7</accession>
<proteinExistence type="predicted"/>
<dbReference type="PANTHER" id="PTHR10361:SF24">
    <property type="entry name" value="P3 PROTEIN"/>
    <property type="match status" value="1"/>
</dbReference>
<dbReference type="GO" id="GO:0016020">
    <property type="term" value="C:membrane"/>
    <property type="evidence" value="ECO:0007669"/>
    <property type="project" value="UniProtKB-SubCell"/>
</dbReference>
<feature type="transmembrane region" description="Helical" evidence="5">
    <location>
        <begin position="6"/>
        <end position="28"/>
    </location>
</feature>
<evidence type="ECO:0000256" key="4">
    <source>
        <dbReference type="ARBA" id="ARBA00023136"/>
    </source>
</evidence>
<protein>
    <submittedName>
        <fullName evidence="6">Bile acid:sodium symporter family protein</fullName>
    </submittedName>
</protein>
<name>A0A3S3S0V7_9GAMM</name>
<evidence type="ECO:0000256" key="1">
    <source>
        <dbReference type="ARBA" id="ARBA00004141"/>
    </source>
</evidence>
<dbReference type="InterPro" id="IPR002657">
    <property type="entry name" value="BilAc:Na_symport/Acr3"/>
</dbReference>
<dbReference type="InterPro" id="IPR038770">
    <property type="entry name" value="Na+/solute_symporter_sf"/>
</dbReference>
<keyword evidence="2 5" id="KW-0812">Transmembrane</keyword>
<evidence type="ECO:0000313" key="6">
    <source>
        <dbReference type="EMBL" id="RWX55284.1"/>
    </source>
</evidence>
<reference evidence="6 7" key="1">
    <citation type="submission" date="2018-11" db="EMBL/GenBank/DDBJ databases">
        <title>Photobacterium sp. BEI247 sp. nov., a marine bacterium isolated from Yongle Blue Hole in the South China Sea.</title>
        <authorList>
            <person name="Wang X."/>
        </authorList>
    </citation>
    <scope>NUCLEOTIDE SEQUENCE [LARGE SCALE GENOMIC DNA]</scope>
    <source>
        <strain evidence="7">BEI247</strain>
    </source>
</reference>
<feature type="transmembrane region" description="Helical" evidence="5">
    <location>
        <begin position="259"/>
        <end position="276"/>
    </location>
</feature>